<dbReference type="EMBL" id="CM042017">
    <property type="protein sequence ID" value="KAI3690978.1"/>
    <property type="molecule type" value="Genomic_DNA"/>
</dbReference>
<organism evidence="1 2">
    <name type="scientific">Cichorium intybus</name>
    <name type="common">Chicory</name>
    <dbReference type="NCBI Taxonomy" id="13427"/>
    <lineage>
        <taxon>Eukaryota</taxon>
        <taxon>Viridiplantae</taxon>
        <taxon>Streptophyta</taxon>
        <taxon>Embryophyta</taxon>
        <taxon>Tracheophyta</taxon>
        <taxon>Spermatophyta</taxon>
        <taxon>Magnoliopsida</taxon>
        <taxon>eudicotyledons</taxon>
        <taxon>Gunneridae</taxon>
        <taxon>Pentapetalae</taxon>
        <taxon>asterids</taxon>
        <taxon>campanulids</taxon>
        <taxon>Asterales</taxon>
        <taxon>Asteraceae</taxon>
        <taxon>Cichorioideae</taxon>
        <taxon>Cichorieae</taxon>
        <taxon>Cichoriinae</taxon>
        <taxon>Cichorium</taxon>
    </lineage>
</organism>
<reference evidence="2" key="1">
    <citation type="journal article" date="2022" name="Mol. Ecol. Resour.">
        <title>The genomes of chicory, endive, great burdock and yacon provide insights into Asteraceae palaeo-polyploidization history and plant inulin production.</title>
        <authorList>
            <person name="Fan W."/>
            <person name="Wang S."/>
            <person name="Wang H."/>
            <person name="Wang A."/>
            <person name="Jiang F."/>
            <person name="Liu H."/>
            <person name="Zhao H."/>
            <person name="Xu D."/>
            <person name="Zhang Y."/>
        </authorList>
    </citation>
    <scope>NUCLEOTIDE SEQUENCE [LARGE SCALE GENOMIC DNA]</scope>
    <source>
        <strain evidence="2">cv. Punajuju</strain>
    </source>
</reference>
<reference evidence="1 2" key="2">
    <citation type="journal article" date="2022" name="Mol. Ecol. Resour.">
        <title>The genomes of chicory, endive, great burdock and yacon provide insights into Asteraceae paleo-polyploidization history and plant inulin production.</title>
        <authorList>
            <person name="Fan W."/>
            <person name="Wang S."/>
            <person name="Wang H."/>
            <person name="Wang A."/>
            <person name="Jiang F."/>
            <person name="Liu H."/>
            <person name="Zhao H."/>
            <person name="Xu D."/>
            <person name="Zhang Y."/>
        </authorList>
    </citation>
    <scope>NUCLEOTIDE SEQUENCE [LARGE SCALE GENOMIC DNA]</scope>
    <source>
        <strain evidence="2">cv. Punajuju</strain>
        <tissue evidence="1">Leaves</tissue>
    </source>
</reference>
<comment type="caution">
    <text evidence="1">The sequence shown here is derived from an EMBL/GenBank/DDBJ whole genome shotgun (WGS) entry which is preliminary data.</text>
</comment>
<name>A0ACB8Z0T8_CICIN</name>
<evidence type="ECO:0000313" key="2">
    <source>
        <dbReference type="Proteomes" id="UP001055811"/>
    </source>
</evidence>
<dbReference type="Proteomes" id="UP001055811">
    <property type="component" value="Linkage Group LG09"/>
</dbReference>
<gene>
    <name evidence="1" type="ORF">L2E82_49191</name>
</gene>
<evidence type="ECO:0000313" key="1">
    <source>
        <dbReference type="EMBL" id="KAI3690978.1"/>
    </source>
</evidence>
<accession>A0ACB8Z0T8</accession>
<proteinExistence type="predicted"/>
<sequence>MRVLSSFEEFDLPEIFRSRGHAYFYSYLAFKYPHPSNPSRDIPLHRLHPPFLFDLAFYSVYQSNHGSSLSMRFDVHVCGSGIGYPPWNAFPTVTEVHICKKGFLFDLAFYSVYQSNHGSSLSMRFDVHVCGSGVGYPPWNAFLAHLHIKENLSVKPAHII</sequence>
<protein>
    <submittedName>
        <fullName evidence="1">Uncharacterized protein</fullName>
    </submittedName>
</protein>
<keyword evidence="2" id="KW-1185">Reference proteome</keyword>